<feature type="transmembrane region" description="Helical" evidence="9">
    <location>
        <begin position="40"/>
        <end position="64"/>
    </location>
</feature>
<evidence type="ECO:0000256" key="5">
    <source>
        <dbReference type="ARBA" id="ARBA00022692"/>
    </source>
</evidence>
<evidence type="ECO:0000313" key="10">
    <source>
        <dbReference type="EMBL" id="UQK59161.1"/>
    </source>
</evidence>
<evidence type="ECO:0000256" key="3">
    <source>
        <dbReference type="ARBA" id="ARBA00022448"/>
    </source>
</evidence>
<evidence type="ECO:0000256" key="6">
    <source>
        <dbReference type="ARBA" id="ARBA00022989"/>
    </source>
</evidence>
<evidence type="ECO:0000256" key="2">
    <source>
        <dbReference type="ARBA" id="ARBA00005540"/>
    </source>
</evidence>
<organism evidence="10 11">
    <name type="scientific">Fenollaria massiliensis</name>
    <dbReference type="NCBI Taxonomy" id="938288"/>
    <lineage>
        <taxon>Bacteria</taxon>
        <taxon>Bacillati</taxon>
        <taxon>Bacillota</taxon>
        <taxon>Clostridia</taxon>
        <taxon>Eubacteriales</taxon>
        <taxon>Fenollaria</taxon>
    </lineage>
</organism>
<accession>A0A9E7DJT3</accession>
<dbReference type="Gene3D" id="1.10.1760.20">
    <property type="match status" value="1"/>
</dbReference>
<name>A0A9E7DJT3_9FIRM</name>
<evidence type="ECO:0000313" key="11">
    <source>
        <dbReference type="Proteomes" id="UP000831151"/>
    </source>
</evidence>
<dbReference type="Proteomes" id="UP000831151">
    <property type="component" value="Chromosome"/>
</dbReference>
<evidence type="ECO:0000256" key="4">
    <source>
        <dbReference type="ARBA" id="ARBA00022475"/>
    </source>
</evidence>
<feature type="transmembrane region" description="Helical" evidence="9">
    <location>
        <begin position="104"/>
        <end position="125"/>
    </location>
</feature>
<dbReference type="EMBL" id="CP096649">
    <property type="protein sequence ID" value="UQK59161.1"/>
    <property type="molecule type" value="Genomic_DNA"/>
</dbReference>
<keyword evidence="11" id="KW-1185">Reference proteome</keyword>
<evidence type="ECO:0000256" key="9">
    <source>
        <dbReference type="SAM" id="Phobius"/>
    </source>
</evidence>
<feature type="transmembrane region" description="Helical" evidence="9">
    <location>
        <begin position="145"/>
        <end position="165"/>
    </location>
</feature>
<keyword evidence="6 9" id="KW-1133">Transmembrane helix</keyword>
<dbReference type="GO" id="GO:0032217">
    <property type="term" value="F:riboflavin transmembrane transporter activity"/>
    <property type="evidence" value="ECO:0007669"/>
    <property type="project" value="UniProtKB-UniRule"/>
</dbReference>
<dbReference type="PIRSF" id="PIRSF037778">
    <property type="entry name" value="UCP037778_transp_RibU"/>
    <property type="match status" value="1"/>
</dbReference>
<keyword evidence="5 9" id="KW-0812">Transmembrane</keyword>
<sequence length="214" mass="22835">MSRAKKITLIAAVAAMAIVLTAIIRFPITSLPFLKYDPKDVILTTAGFIFGPLVAILAAVIEVVVEMVTFSESGPWGALMNIIATLSFSGIAAAIYHRKRTTKGAVLSLVCAVLSLTVVMALWNLVVTPIYTGFPRAEVIKLMPVIIPFNLIKGGVNAALIILLYKPIKSALAGAGLTEEVHTGKNATWNVIKMASFVVLMALIALIIYLRSGI</sequence>
<keyword evidence="7 8" id="KW-0472">Membrane</keyword>
<dbReference type="AlphaFoldDB" id="A0A9E7DJT3"/>
<keyword evidence="4 8" id="KW-1003">Cell membrane</keyword>
<comment type="subcellular location">
    <subcellularLocation>
        <location evidence="1">Cell membrane</location>
        <topology evidence="1">Multi-pass membrane protein</topology>
    </subcellularLocation>
</comment>
<evidence type="ECO:0000256" key="1">
    <source>
        <dbReference type="ARBA" id="ARBA00004651"/>
    </source>
</evidence>
<dbReference type="PANTHER" id="PTHR38438">
    <property type="entry name" value="RIBOFLAVIN TRANSPORTER RIBU"/>
    <property type="match status" value="1"/>
</dbReference>
<dbReference type="RefSeq" id="WP_249242673.1">
    <property type="nucleotide sequence ID" value="NZ_CP096649.1"/>
</dbReference>
<gene>
    <name evidence="10" type="ORF">M1R53_00390</name>
</gene>
<evidence type="ECO:0000256" key="7">
    <source>
        <dbReference type="ARBA" id="ARBA00023136"/>
    </source>
</evidence>
<dbReference type="PANTHER" id="PTHR38438:SF1">
    <property type="entry name" value="RIBOFLAVIN TRANSPORTER RIBU"/>
    <property type="match status" value="1"/>
</dbReference>
<proteinExistence type="inferred from homology"/>
<dbReference type="InterPro" id="IPR024529">
    <property type="entry name" value="ECF_trnsprt_substrate-spec"/>
</dbReference>
<keyword evidence="3 8" id="KW-0813">Transport</keyword>
<comment type="function">
    <text evidence="8">Probably a riboflavin-binding protein that interacts with the energy-coupling factor (ECF) ABC-transporter complex.</text>
</comment>
<evidence type="ECO:0000256" key="8">
    <source>
        <dbReference type="PIRNR" id="PIRNR037778"/>
    </source>
</evidence>
<dbReference type="KEGG" id="fms:M1R53_00390"/>
<feature type="transmembrane region" description="Helical" evidence="9">
    <location>
        <begin position="6"/>
        <end position="28"/>
    </location>
</feature>
<dbReference type="GO" id="GO:0005886">
    <property type="term" value="C:plasma membrane"/>
    <property type="evidence" value="ECO:0007669"/>
    <property type="project" value="UniProtKB-SubCell"/>
</dbReference>
<feature type="transmembrane region" description="Helical" evidence="9">
    <location>
        <begin position="76"/>
        <end position="97"/>
    </location>
</feature>
<protein>
    <recommendedName>
        <fullName evidence="8">Riboflavin transporter</fullName>
    </recommendedName>
</protein>
<feature type="transmembrane region" description="Helical" evidence="9">
    <location>
        <begin position="191"/>
        <end position="210"/>
    </location>
</feature>
<comment type="similarity">
    <text evidence="2 8">Belongs to the prokaryotic riboflavin transporter (P-RFT) (TC 2.A.87) family.</text>
</comment>
<reference evidence="10" key="1">
    <citation type="submission" date="2022-04" db="EMBL/GenBank/DDBJ databases">
        <title>Complete genome sequences of Ezakiella coagulans and Fenollaria massiliensis.</title>
        <authorList>
            <person name="France M.T."/>
            <person name="Clifford J."/>
            <person name="Narina S."/>
            <person name="Rutt L."/>
            <person name="Ravel J."/>
        </authorList>
    </citation>
    <scope>NUCLEOTIDE SEQUENCE</scope>
    <source>
        <strain evidence="10">C0061C2</strain>
    </source>
</reference>
<dbReference type="Pfam" id="PF12822">
    <property type="entry name" value="ECF_trnsprt"/>
    <property type="match status" value="1"/>
</dbReference>
<dbReference type="InterPro" id="IPR025720">
    <property type="entry name" value="RibU"/>
</dbReference>